<dbReference type="Proteomes" id="UP000034004">
    <property type="component" value="Unassembled WGS sequence"/>
</dbReference>
<organism evidence="8 9">
    <name type="scientific">Candidatus Roizmanbacteria bacterium GW2011_GWC2_34_23</name>
    <dbReference type="NCBI Taxonomy" id="1618484"/>
    <lineage>
        <taxon>Bacteria</taxon>
        <taxon>Candidatus Roizmaniibacteriota</taxon>
    </lineage>
</organism>
<evidence type="ECO:0000256" key="5">
    <source>
        <dbReference type="ARBA" id="ARBA00023125"/>
    </source>
</evidence>
<dbReference type="GO" id="GO:0005524">
    <property type="term" value="F:ATP binding"/>
    <property type="evidence" value="ECO:0007669"/>
    <property type="project" value="UniProtKB-UniRule"/>
</dbReference>
<comment type="caution">
    <text evidence="8">The sequence shown here is derived from an EMBL/GenBank/DDBJ whole genome shotgun (WGS) entry which is preliminary data.</text>
</comment>
<dbReference type="STRING" id="1618484.UR56_C0013G0035"/>
<gene>
    <name evidence="6" type="primary">recF</name>
    <name evidence="8" type="ORF">UR56_C0013G0035</name>
</gene>
<keyword evidence="6" id="KW-0742">SOS response</keyword>
<feature type="binding site" evidence="6">
    <location>
        <begin position="30"/>
        <end position="37"/>
    </location>
    <ligand>
        <name>ATP</name>
        <dbReference type="ChEBI" id="CHEBI:30616"/>
    </ligand>
</feature>
<keyword evidence="4 6" id="KW-0067">ATP-binding</keyword>
<dbReference type="Pfam" id="PF02463">
    <property type="entry name" value="SMC_N"/>
    <property type="match status" value="1"/>
</dbReference>
<protein>
    <recommendedName>
        <fullName evidence="6">DNA replication and repair protein RecF</fullName>
    </recommendedName>
</protein>
<feature type="domain" description="RecF/RecN/SMC N-terminal" evidence="7">
    <location>
        <begin position="3"/>
        <end position="340"/>
    </location>
</feature>
<comment type="similarity">
    <text evidence="6">Belongs to the RecF family.</text>
</comment>
<keyword evidence="6" id="KW-0227">DNA damage</keyword>
<dbReference type="Gene3D" id="1.20.1050.90">
    <property type="entry name" value="RecF/RecN/SMC, N-terminal domain"/>
    <property type="match status" value="1"/>
</dbReference>
<evidence type="ECO:0000256" key="2">
    <source>
        <dbReference type="ARBA" id="ARBA00022705"/>
    </source>
</evidence>
<dbReference type="InterPro" id="IPR027417">
    <property type="entry name" value="P-loop_NTPase"/>
</dbReference>
<dbReference type="Gene3D" id="3.40.50.300">
    <property type="entry name" value="P-loop containing nucleotide triphosphate hydrolases"/>
    <property type="match status" value="1"/>
</dbReference>
<dbReference type="PATRIC" id="fig|1618484.3.peg.508"/>
<dbReference type="GO" id="GO:0000731">
    <property type="term" value="P:DNA synthesis involved in DNA repair"/>
    <property type="evidence" value="ECO:0007669"/>
    <property type="project" value="TreeGrafter"/>
</dbReference>
<keyword evidence="3 6" id="KW-0547">Nucleotide-binding</keyword>
<keyword evidence="2 6" id="KW-0235">DNA replication</keyword>
<dbReference type="NCBIfam" id="TIGR00611">
    <property type="entry name" value="recf"/>
    <property type="match status" value="1"/>
</dbReference>
<dbReference type="HAMAP" id="MF_00365">
    <property type="entry name" value="RecF"/>
    <property type="match status" value="1"/>
</dbReference>
<evidence type="ECO:0000313" key="9">
    <source>
        <dbReference type="Proteomes" id="UP000034004"/>
    </source>
</evidence>
<proteinExistence type="inferred from homology"/>
<dbReference type="SUPFAM" id="SSF52540">
    <property type="entry name" value="P-loop containing nucleoside triphosphate hydrolases"/>
    <property type="match status" value="1"/>
</dbReference>
<dbReference type="PANTHER" id="PTHR32182:SF0">
    <property type="entry name" value="DNA REPLICATION AND REPAIR PROTEIN RECF"/>
    <property type="match status" value="1"/>
</dbReference>
<comment type="function">
    <text evidence="6">The RecF protein is involved in DNA metabolism; it is required for DNA replication and normal SOS inducibility. RecF binds preferentially to single-stranded, linear DNA. It also seems to bind ATP.</text>
</comment>
<dbReference type="AlphaFoldDB" id="A0A0G0DDV8"/>
<dbReference type="GO" id="GO:0003697">
    <property type="term" value="F:single-stranded DNA binding"/>
    <property type="evidence" value="ECO:0007669"/>
    <property type="project" value="UniProtKB-UniRule"/>
</dbReference>
<evidence type="ECO:0000256" key="6">
    <source>
        <dbReference type="HAMAP-Rule" id="MF_00365"/>
    </source>
</evidence>
<keyword evidence="1 6" id="KW-0963">Cytoplasm</keyword>
<dbReference type="InterPro" id="IPR003395">
    <property type="entry name" value="RecF/RecN/SMC_N"/>
</dbReference>
<accession>A0A0G0DDV8</accession>
<dbReference type="InterPro" id="IPR042174">
    <property type="entry name" value="RecF_2"/>
</dbReference>
<evidence type="ECO:0000256" key="3">
    <source>
        <dbReference type="ARBA" id="ARBA00022741"/>
    </source>
</evidence>
<dbReference type="GO" id="GO:0006302">
    <property type="term" value="P:double-strand break repair"/>
    <property type="evidence" value="ECO:0007669"/>
    <property type="project" value="TreeGrafter"/>
</dbReference>
<dbReference type="EMBL" id="LBPR01000013">
    <property type="protein sequence ID" value="KKP61455.1"/>
    <property type="molecule type" value="Genomic_DNA"/>
</dbReference>
<dbReference type="GO" id="GO:0005737">
    <property type="term" value="C:cytoplasm"/>
    <property type="evidence" value="ECO:0007669"/>
    <property type="project" value="UniProtKB-SubCell"/>
</dbReference>
<dbReference type="InterPro" id="IPR001238">
    <property type="entry name" value="DNA-binding_RecF"/>
</dbReference>
<sequence>MILKSISFHNFRNFDKKQYKINPYLTTIFGDNALGKTNLLEGIYFILKGEGFRESKEEQLIIFNEKNGYVDAKIEDKKNKDISNLRIDLTVNDFGLSKTYFLEKTKKGRHSYLKNLIPVVLFSPEQIEVIDRTMSYRREYFDKFLSGIDSEYKKCLTNYNQALRKRNKILESSFNSQNLDVELDYWNKLLIDNGSYLIMKRRKYISFLNSNSIIDSKKFEIKYKENKINQERFTESLQKELLIKRTLVGPHRDEYNIFMIDKSLVKKNIHMYGSRSEQRLSLFWLKINELKYLEDFFKKKPILLLDDIFSELDHNNQKLIFNLIGNYQTVITSTEKELIKLINLSDDTSYDTIDL</sequence>
<evidence type="ECO:0000259" key="7">
    <source>
        <dbReference type="Pfam" id="PF02463"/>
    </source>
</evidence>
<reference evidence="8 9" key="1">
    <citation type="journal article" date="2015" name="Nature">
        <title>rRNA introns, odd ribosomes, and small enigmatic genomes across a large radiation of phyla.</title>
        <authorList>
            <person name="Brown C.T."/>
            <person name="Hug L.A."/>
            <person name="Thomas B.C."/>
            <person name="Sharon I."/>
            <person name="Castelle C.J."/>
            <person name="Singh A."/>
            <person name="Wilkins M.J."/>
            <person name="Williams K.H."/>
            <person name="Banfield J.F."/>
        </authorList>
    </citation>
    <scope>NUCLEOTIDE SEQUENCE [LARGE SCALE GENOMIC DNA]</scope>
</reference>
<keyword evidence="5 6" id="KW-0238">DNA-binding</keyword>
<evidence type="ECO:0000256" key="4">
    <source>
        <dbReference type="ARBA" id="ARBA00022840"/>
    </source>
</evidence>
<comment type="subcellular location">
    <subcellularLocation>
        <location evidence="6">Cytoplasm</location>
    </subcellularLocation>
</comment>
<evidence type="ECO:0000313" key="8">
    <source>
        <dbReference type="EMBL" id="KKP61455.1"/>
    </source>
</evidence>
<dbReference type="GO" id="GO:0009432">
    <property type="term" value="P:SOS response"/>
    <property type="evidence" value="ECO:0007669"/>
    <property type="project" value="UniProtKB-UniRule"/>
</dbReference>
<evidence type="ECO:0000256" key="1">
    <source>
        <dbReference type="ARBA" id="ARBA00022490"/>
    </source>
</evidence>
<keyword evidence="6" id="KW-0234">DNA repair</keyword>
<dbReference type="PANTHER" id="PTHR32182">
    <property type="entry name" value="DNA REPLICATION AND REPAIR PROTEIN RECF"/>
    <property type="match status" value="1"/>
</dbReference>
<name>A0A0G0DDV8_9BACT</name>
<dbReference type="GO" id="GO:0006260">
    <property type="term" value="P:DNA replication"/>
    <property type="evidence" value="ECO:0007669"/>
    <property type="project" value="UniProtKB-UniRule"/>
</dbReference>